<evidence type="ECO:0000313" key="2">
    <source>
        <dbReference type="Proteomes" id="UP001396334"/>
    </source>
</evidence>
<evidence type="ECO:0000313" key="1">
    <source>
        <dbReference type="EMBL" id="KAK9024623.1"/>
    </source>
</evidence>
<proteinExistence type="predicted"/>
<sequence>MEGTSEVDLIQLAQQTIAHVFSCEIYDENHSYEDFPQHAEKTSYVSNMKSNTMGNSYNTANRKSWNFQFCTKFRSIPL</sequence>
<dbReference type="Proteomes" id="UP001396334">
    <property type="component" value="Unassembled WGS sequence"/>
</dbReference>
<gene>
    <name evidence="1" type="ORF">V6N11_004781</name>
</gene>
<accession>A0ABR2SI15</accession>
<protein>
    <submittedName>
        <fullName evidence="1">Uncharacterized protein</fullName>
    </submittedName>
</protein>
<comment type="caution">
    <text evidence="1">The sequence shown here is derived from an EMBL/GenBank/DDBJ whole genome shotgun (WGS) entry which is preliminary data.</text>
</comment>
<organism evidence="1 2">
    <name type="scientific">Hibiscus sabdariffa</name>
    <name type="common">roselle</name>
    <dbReference type="NCBI Taxonomy" id="183260"/>
    <lineage>
        <taxon>Eukaryota</taxon>
        <taxon>Viridiplantae</taxon>
        <taxon>Streptophyta</taxon>
        <taxon>Embryophyta</taxon>
        <taxon>Tracheophyta</taxon>
        <taxon>Spermatophyta</taxon>
        <taxon>Magnoliopsida</taxon>
        <taxon>eudicotyledons</taxon>
        <taxon>Gunneridae</taxon>
        <taxon>Pentapetalae</taxon>
        <taxon>rosids</taxon>
        <taxon>malvids</taxon>
        <taxon>Malvales</taxon>
        <taxon>Malvaceae</taxon>
        <taxon>Malvoideae</taxon>
        <taxon>Hibiscus</taxon>
    </lineage>
</organism>
<reference evidence="1 2" key="1">
    <citation type="journal article" date="2024" name="G3 (Bethesda)">
        <title>Genome assembly of Hibiscus sabdariffa L. provides insights into metabolisms of medicinal natural products.</title>
        <authorList>
            <person name="Kim T."/>
        </authorList>
    </citation>
    <scope>NUCLEOTIDE SEQUENCE [LARGE SCALE GENOMIC DNA]</scope>
    <source>
        <strain evidence="1">TK-2024</strain>
        <tissue evidence="1">Old leaves</tissue>
    </source>
</reference>
<name>A0ABR2SI15_9ROSI</name>
<keyword evidence="2" id="KW-1185">Reference proteome</keyword>
<dbReference type="EMBL" id="JBBPBN010000015">
    <property type="protein sequence ID" value="KAK9024623.1"/>
    <property type="molecule type" value="Genomic_DNA"/>
</dbReference>